<proteinExistence type="predicted"/>
<keyword evidence="3" id="KW-1185">Reference proteome</keyword>
<dbReference type="Proteomes" id="UP001519362">
    <property type="component" value="Unassembled WGS sequence"/>
</dbReference>
<dbReference type="RefSeq" id="WP_165134445.1">
    <property type="nucleotide sequence ID" value="NZ_CP049253.1"/>
</dbReference>
<organism evidence="2 3">
    <name type="scientific">Microbacterium amylolyticum</name>
    <dbReference type="NCBI Taxonomy" id="936337"/>
    <lineage>
        <taxon>Bacteria</taxon>
        <taxon>Bacillati</taxon>
        <taxon>Actinomycetota</taxon>
        <taxon>Actinomycetes</taxon>
        <taxon>Micrococcales</taxon>
        <taxon>Microbacteriaceae</taxon>
        <taxon>Microbacterium</taxon>
    </lineage>
</organism>
<protein>
    <submittedName>
        <fullName evidence="2">Uncharacterized protein</fullName>
    </submittedName>
</protein>
<name>A0ABS4ZIX6_9MICO</name>
<dbReference type="EMBL" id="JAGIOL010000001">
    <property type="protein sequence ID" value="MBP2437245.1"/>
    <property type="molecule type" value="Genomic_DNA"/>
</dbReference>
<accession>A0ABS4ZIX6</accession>
<feature type="region of interest" description="Disordered" evidence="1">
    <location>
        <begin position="1"/>
        <end position="30"/>
    </location>
</feature>
<gene>
    <name evidence="2" type="ORF">JOF34_001831</name>
</gene>
<reference evidence="2 3" key="1">
    <citation type="submission" date="2021-03" db="EMBL/GenBank/DDBJ databases">
        <title>Sequencing the genomes of 1000 actinobacteria strains.</title>
        <authorList>
            <person name="Klenk H.-P."/>
        </authorList>
    </citation>
    <scope>NUCLEOTIDE SEQUENCE [LARGE SCALE GENOMIC DNA]</scope>
    <source>
        <strain evidence="2 3">DSM 24221</strain>
    </source>
</reference>
<evidence type="ECO:0000313" key="3">
    <source>
        <dbReference type="Proteomes" id="UP001519362"/>
    </source>
</evidence>
<evidence type="ECO:0000256" key="1">
    <source>
        <dbReference type="SAM" id="MobiDB-lite"/>
    </source>
</evidence>
<comment type="caution">
    <text evidence="2">The sequence shown here is derived from an EMBL/GenBank/DDBJ whole genome shotgun (WGS) entry which is preliminary data.</text>
</comment>
<feature type="compositionally biased region" description="Basic and acidic residues" evidence="1">
    <location>
        <begin position="1"/>
        <end position="18"/>
    </location>
</feature>
<sequence length="168" mass="18276">MATDDLRVEGVEYGDGARGDSTTTHPATPPIADSIGVASFDTETDDTVVVIVVDGQELHLRVEDARALRTLLTRALHDIPHDHHDRRATHERKHRQVHKVNGGPVDVGIQHVGGAVSIRLASGLEDTRKVVVLEGPQTRLTMLSHEAWTLADALTCFAHAVEIDVTHD</sequence>
<evidence type="ECO:0000313" key="2">
    <source>
        <dbReference type="EMBL" id="MBP2437245.1"/>
    </source>
</evidence>